<dbReference type="Proteomes" id="UP001165122">
    <property type="component" value="Unassembled WGS sequence"/>
</dbReference>
<reference evidence="3" key="1">
    <citation type="journal article" date="2023" name="Commun. Biol.">
        <title>Genome analysis of Parmales, the sister group of diatoms, reveals the evolutionary specialization of diatoms from phago-mixotrophs to photoautotrophs.</title>
        <authorList>
            <person name="Ban H."/>
            <person name="Sato S."/>
            <person name="Yoshikawa S."/>
            <person name="Yamada K."/>
            <person name="Nakamura Y."/>
            <person name="Ichinomiya M."/>
            <person name="Sato N."/>
            <person name="Blanc-Mathieu R."/>
            <person name="Endo H."/>
            <person name="Kuwata A."/>
            <person name="Ogata H."/>
        </authorList>
    </citation>
    <scope>NUCLEOTIDE SEQUENCE [LARGE SCALE GENOMIC DNA]</scope>
    <source>
        <strain evidence="3">NIES 3700</strain>
    </source>
</reference>
<dbReference type="AlphaFoldDB" id="A0A9W7F2C9"/>
<dbReference type="OrthoDB" id="204537at2759"/>
<proteinExistence type="predicted"/>
<protein>
    <submittedName>
        <fullName evidence="2">Uncharacterized protein</fullName>
    </submittedName>
</protein>
<keyword evidence="3" id="KW-1185">Reference proteome</keyword>
<feature type="region of interest" description="Disordered" evidence="1">
    <location>
        <begin position="374"/>
        <end position="413"/>
    </location>
</feature>
<accession>A0A9W7F2C9</accession>
<name>A0A9W7F2C9_9STRA</name>
<comment type="caution">
    <text evidence="2">The sequence shown here is derived from an EMBL/GenBank/DDBJ whole genome shotgun (WGS) entry which is preliminary data.</text>
</comment>
<organism evidence="2 3">
    <name type="scientific">Triparma laevis f. longispina</name>
    <dbReference type="NCBI Taxonomy" id="1714387"/>
    <lineage>
        <taxon>Eukaryota</taxon>
        <taxon>Sar</taxon>
        <taxon>Stramenopiles</taxon>
        <taxon>Ochrophyta</taxon>
        <taxon>Bolidophyceae</taxon>
        <taxon>Parmales</taxon>
        <taxon>Triparmaceae</taxon>
        <taxon>Triparma</taxon>
    </lineage>
</organism>
<evidence type="ECO:0000256" key="1">
    <source>
        <dbReference type="SAM" id="MobiDB-lite"/>
    </source>
</evidence>
<feature type="region of interest" description="Disordered" evidence="1">
    <location>
        <begin position="13"/>
        <end position="50"/>
    </location>
</feature>
<feature type="compositionally biased region" description="Acidic residues" evidence="1">
    <location>
        <begin position="396"/>
        <end position="406"/>
    </location>
</feature>
<gene>
    <name evidence="2" type="ORF">TrLO_g14234</name>
</gene>
<feature type="compositionally biased region" description="Basic and acidic residues" evidence="1">
    <location>
        <begin position="374"/>
        <end position="383"/>
    </location>
</feature>
<dbReference type="EMBL" id="BRXW01000001">
    <property type="protein sequence ID" value="GMH98957.1"/>
    <property type="molecule type" value="Genomic_DNA"/>
</dbReference>
<sequence length="698" mass="77916">MSSLTDAQVLASVPKLNSEETTRPSGSSLLAKALRRSRRDDRRNSGGIHTVSKLKATGGASLKVGSAKYSGQNNKQGSRKLYPWFSSQASALHLSQFSAPPPSSSSESCKGNWGETVNIVTAYDRCDYTTEKEASKKDSGGTLSIIFNFYAKLQKPGVQRMKKSLTYTEIQDANSTLSYFETLCCLRDFDIVPNLITREDFDCIWKWCKARRGRRATKDSVIGELGFVDFLEVLGCVGLVAFSRVGLGGGKGEKKEKHGRECVEKIIRFLRLDNFKHVQNVIRTRGKETSRRFNYRSVGEVDTDAPARLKNERDMARAATLISHAKDKVYSDAAQDDRDSVVFKGFNDQDTINSSRYRGDETRKVWETLRGKVVNPREGEGGGKNRGSRVGSSVEYDGENGEEYEEKENYTTQTGEDDLTFANSFGGGTMNTMKTTASTTSFWSGTDLLNKRTIGVDHADTLKIFNQSMCDMLRPYKKKIRERGRADWVTYKGPWIDFGSISRAKGEGYKALISITNTSREPILVTPSSYKFDKRGTLVVQEVDWEHEDDVKEDGYDEEAGLIDVRFKPAVVPPGLRTLVNVVVDPGACSRDEILGGINLCVGVVPREQGKAERKDVGKTQMRKKQSLQTSFNVKVPIYCGFVDERFGDRAGRYEHRERIEDVACFKRAGFKIKRKNGADGNVNEVDYLTIRDPVGPA</sequence>
<evidence type="ECO:0000313" key="2">
    <source>
        <dbReference type="EMBL" id="GMH98957.1"/>
    </source>
</evidence>
<evidence type="ECO:0000313" key="3">
    <source>
        <dbReference type="Proteomes" id="UP001165122"/>
    </source>
</evidence>